<keyword evidence="3" id="KW-0596">Phosphopantetheine</keyword>
<dbReference type="PANTHER" id="PTHR45527:SF1">
    <property type="entry name" value="FATTY ACID SYNTHASE"/>
    <property type="match status" value="1"/>
</dbReference>
<dbReference type="InterPro" id="IPR025110">
    <property type="entry name" value="AMP-bd_C"/>
</dbReference>
<feature type="domain" description="Carrier" evidence="5">
    <location>
        <begin position="106"/>
        <end position="183"/>
    </location>
</feature>
<dbReference type="FunFam" id="3.30.300.30:FF:000010">
    <property type="entry name" value="Enterobactin synthetase component F"/>
    <property type="match status" value="1"/>
</dbReference>
<evidence type="ECO:0000256" key="4">
    <source>
        <dbReference type="ARBA" id="ARBA00022553"/>
    </source>
</evidence>
<dbReference type="PANTHER" id="PTHR45527">
    <property type="entry name" value="NONRIBOSOMAL PEPTIDE SYNTHETASE"/>
    <property type="match status" value="1"/>
</dbReference>
<accession>A0A150TGN4</accession>
<dbReference type="EMBL" id="JEME01002609">
    <property type="protein sequence ID" value="KYG03727.1"/>
    <property type="molecule type" value="Genomic_DNA"/>
</dbReference>
<comment type="cofactor">
    <cofactor evidence="1">
        <name>pantetheine 4'-phosphate</name>
        <dbReference type="ChEBI" id="CHEBI:47942"/>
    </cofactor>
</comment>
<sequence>MKVRGFRVELGEVESALAQLPGLDEVAVLVREDVPGDKRLVAYYTGAAALDDDALRRHAAEKLPAYMLPAAYVRLAALPLTPNGKLDRKALPAPEAAAFGHQAYEAPQGAIEQTLAEIWAELLGVEQVGRHDNFFALGGHSLIAIRLIERMRRARMHADVTAIFLTASLSELAAQVRASADEPNDPPRLIARHPGGVRDPDAAFGLDVEEIRL</sequence>
<dbReference type="InterPro" id="IPR036736">
    <property type="entry name" value="ACP-like_sf"/>
</dbReference>
<dbReference type="InterPro" id="IPR009081">
    <property type="entry name" value="PP-bd_ACP"/>
</dbReference>
<dbReference type="InterPro" id="IPR006162">
    <property type="entry name" value="Ppantetheine_attach_site"/>
</dbReference>
<comment type="similarity">
    <text evidence="2">Belongs to the ATP-dependent AMP-binding enzyme family.</text>
</comment>
<dbReference type="Proteomes" id="UP000075502">
    <property type="component" value="Unassembled WGS sequence"/>
</dbReference>
<proteinExistence type="inferred from homology"/>
<dbReference type="AlphaFoldDB" id="A0A150TGN4"/>
<name>A0A150TGN4_SORCE</name>
<organism evidence="6 7">
    <name type="scientific">Sorangium cellulosum</name>
    <name type="common">Polyangium cellulosum</name>
    <dbReference type="NCBI Taxonomy" id="56"/>
    <lineage>
        <taxon>Bacteria</taxon>
        <taxon>Pseudomonadati</taxon>
        <taxon>Myxococcota</taxon>
        <taxon>Polyangia</taxon>
        <taxon>Polyangiales</taxon>
        <taxon>Polyangiaceae</taxon>
        <taxon>Sorangium</taxon>
    </lineage>
</organism>
<dbReference type="GO" id="GO:0044550">
    <property type="term" value="P:secondary metabolite biosynthetic process"/>
    <property type="evidence" value="ECO:0007669"/>
    <property type="project" value="TreeGrafter"/>
</dbReference>
<dbReference type="Pfam" id="PF13193">
    <property type="entry name" value="AMP-binding_C"/>
    <property type="match status" value="1"/>
</dbReference>
<dbReference type="SUPFAM" id="SSF56801">
    <property type="entry name" value="Acetyl-CoA synthetase-like"/>
    <property type="match status" value="1"/>
</dbReference>
<keyword evidence="4" id="KW-0597">Phosphoprotein</keyword>
<dbReference type="Pfam" id="PF00550">
    <property type="entry name" value="PP-binding"/>
    <property type="match status" value="1"/>
</dbReference>
<dbReference type="PROSITE" id="PS00012">
    <property type="entry name" value="PHOSPHOPANTETHEINE"/>
    <property type="match status" value="1"/>
</dbReference>
<dbReference type="PROSITE" id="PS50075">
    <property type="entry name" value="CARRIER"/>
    <property type="match status" value="1"/>
</dbReference>
<protein>
    <recommendedName>
        <fullName evidence="5">Carrier domain-containing protein</fullName>
    </recommendedName>
</protein>
<gene>
    <name evidence="6" type="ORF">BE21_50200</name>
</gene>
<evidence type="ECO:0000313" key="7">
    <source>
        <dbReference type="Proteomes" id="UP000075502"/>
    </source>
</evidence>
<dbReference type="GO" id="GO:0043041">
    <property type="term" value="P:amino acid activation for nonribosomal peptide biosynthetic process"/>
    <property type="evidence" value="ECO:0007669"/>
    <property type="project" value="TreeGrafter"/>
</dbReference>
<comment type="caution">
    <text evidence="6">The sequence shown here is derived from an EMBL/GenBank/DDBJ whole genome shotgun (WGS) entry which is preliminary data.</text>
</comment>
<evidence type="ECO:0000256" key="1">
    <source>
        <dbReference type="ARBA" id="ARBA00001957"/>
    </source>
</evidence>
<evidence type="ECO:0000256" key="3">
    <source>
        <dbReference type="ARBA" id="ARBA00022450"/>
    </source>
</evidence>
<evidence type="ECO:0000256" key="2">
    <source>
        <dbReference type="ARBA" id="ARBA00006432"/>
    </source>
</evidence>
<dbReference type="FunFam" id="1.10.1200.10:FF:000005">
    <property type="entry name" value="Nonribosomal peptide synthetase 1"/>
    <property type="match status" value="1"/>
</dbReference>
<dbReference type="Gene3D" id="3.30.300.30">
    <property type="match status" value="1"/>
</dbReference>
<dbReference type="SUPFAM" id="SSF47336">
    <property type="entry name" value="ACP-like"/>
    <property type="match status" value="1"/>
</dbReference>
<dbReference type="GO" id="GO:0005737">
    <property type="term" value="C:cytoplasm"/>
    <property type="evidence" value="ECO:0007669"/>
    <property type="project" value="TreeGrafter"/>
</dbReference>
<evidence type="ECO:0000313" key="6">
    <source>
        <dbReference type="EMBL" id="KYG03727.1"/>
    </source>
</evidence>
<reference evidence="6 7" key="1">
    <citation type="submission" date="2014-02" db="EMBL/GenBank/DDBJ databases">
        <title>The small core and large imbalanced accessory genome model reveals a collaborative survival strategy of Sorangium cellulosum strains in nature.</title>
        <authorList>
            <person name="Han K."/>
            <person name="Peng R."/>
            <person name="Blom J."/>
            <person name="Li Y.-Z."/>
        </authorList>
    </citation>
    <scope>NUCLEOTIDE SEQUENCE [LARGE SCALE GENOMIC DNA]</scope>
    <source>
        <strain evidence="6 7">So0007-03</strain>
    </source>
</reference>
<dbReference type="Gene3D" id="1.10.1200.10">
    <property type="entry name" value="ACP-like"/>
    <property type="match status" value="1"/>
</dbReference>
<dbReference type="GO" id="GO:0031177">
    <property type="term" value="F:phosphopantetheine binding"/>
    <property type="evidence" value="ECO:0007669"/>
    <property type="project" value="TreeGrafter"/>
</dbReference>
<evidence type="ECO:0000259" key="5">
    <source>
        <dbReference type="PROSITE" id="PS50075"/>
    </source>
</evidence>
<dbReference type="InterPro" id="IPR045851">
    <property type="entry name" value="AMP-bd_C_sf"/>
</dbReference>